<dbReference type="PANTHER" id="PTHR43606:SF2">
    <property type="entry name" value="ALKALINE PHOSPHATASE FAMILY PROTEIN (AFU_ORTHOLOGUE AFUA_5G03860)"/>
    <property type="match status" value="1"/>
</dbReference>
<dbReference type="SUPFAM" id="SSF56300">
    <property type="entry name" value="Metallo-dependent phosphatases"/>
    <property type="match status" value="1"/>
</dbReference>
<sequence length="555" mass="61246">MNEEGINRRLFLRAAGGLGAAVALQALLPSTAGADTGSYFHHGVASGDPLSDSVLLWTRVTPTSDSLPGTGSGPNVDVKWEVSSDRSFRNIVAKGSVPTGPYCDHTVKVIADGLQAGSQYHYRFSFDDQVSPVGSTKTTPADGADVAKLKLAVASCANFESGYFAAYRHMAADNPDMILFLGDYIYEYKKGQFGVHQLSNAQLYNKKLANTRFHEPENEIYTLADYRTRYAQYRRDPDLQEAHRRCPWFVTWDDHDIADNTWSGGSTGSAGWPGTPPQKWSARKKAAHQAFFEWMPIRDSARVSTIYRSLRWGNLAEIPMLDLRSFRTKEPATVQAARSSSGTITGAQQMAWLQEKLSSSVSDGVQWRIVGNPVVLSPHWGGATKLFADTIDGQINPDQWTGYQNDRGSLLNFLGSNNIDNVVFVTGDIHSAWGFNVPGDQNDDRSKPIAAEFVSPSITSDSFWDTARSTKYSVGPSSLYATPAMAAAKANFRLANHHLKFVDLTYHGYGLLEITHEAAEHTWNFIENREFQETTVSWRKKAVVEDGIAGLKLPK</sequence>
<evidence type="ECO:0000259" key="3">
    <source>
        <dbReference type="Pfam" id="PF16655"/>
    </source>
</evidence>
<gene>
    <name evidence="4" type="primary">pld_2</name>
    <name evidence="4" type="ORF">MP11Mi_31360</name>
</gene>
<dbReference type="AlphaFoldDB" id="A0AA97CWZ5"/>
<dbReference type="PANTHER" id="PTHR43606">
    <property type="entry name" value="PHOSPHATASE, PUTATIVE (AFU_ORTHOLOGUE AFUA_6G08710)-RELATED"/>
    <property type="match status" value="1"/>
</dbReference>
<proteinExistence type="predicted"/>
<keyword evidence="4" id="KW-0378">Hydrolase</keyword>
<protein>
    <submittedName>
        <fullName evidence="4">Phospholipase D</fullName>
        <ecNumber evidence="4">3.1.4.4</ecNumber>
    </submittedName>
</protein>
<dbReference type="Pfam" id="PF09423">
    <property type="entry name" value="PhoD"/>
    <property type="match status" value="1"/>
</dbReference>
<dbReference type="InterPro" id="IPR038607">
    <property type="entry name" value="PhoD-like_sf"/>
</dbReference>
<evidence type="ECO:0000313" key="4">
    <source>
        <dbReference type="EMBL" id="WOC14024.1"/>
    </source>
</evidence>
<organism evidence="4">
    <name type="scientific">Gordonia sp. MP11Mi</name>
    <dbReference type="NCBI Taxonomy" id="3022769"/>
    <lineage>
        <taxon>Bacteria</taxon>
        <taxon>Bacillati</taxon>
        <taxon>Actinomycetota</taxon>
        <taxon>Actinomycetes</taxon>
        <taxon>Mycobacteriales</taxon>
        <taxon>Gordoniaceae</taxon>
        <taxon>Gordonia</taxon>
    </lineage>
</organism>
<dbReference type="EMBL" id="CP128986">
    <property type="protein sequence ID" value="WOC14024.1"/>
    <property type="molecule type" value="Genomic_DNA"/>
</dbReference>
<dbReference type="PROSITE" id="PS51318">
    <property type="entry name" value="TAT"/>
    <property type="match status" value="1"/>
</dbReference>
<dbReference type="Pfam" id="PF16655">
    <property type="entry name" value="PhoD_N"/>
    <property type="match status" value="1"/>
</dbReference>
<dbReference type="Gene3D" id="2.60.40.380">
    <property type="entry name" value="Purple acid phosphatase-like, N-terminal"/>
    <property type="match status" value="1"/>
</dbReference>
<dbReference type="InterPro" id="IPR029052">
    <property type="entry name" value="Metallo-depent_PP-like"/>
</dbReference>
<evidence type="ECO:0000256" key="1">
    <source>
        <dbReference type="SAM" id="SignalP"/>
    </source>
</evidence>
<dbReference type="InterPro" id="IPR018946">
    <property type="entry name" value="PhoD-like_MPP"/>
</dbReference>
<reference evidence="4" key="1">
    <citation type="submission" date="2023-06" db="EMBL/GenBank/DDBJ databases">
        <title>Gordonia sp. nov. and Pseudochrobactrum sp. nov., two species isolated from the burying beetle Nicrophorus vespilloides.</title>
        <authorList>
            <person name="Poehlein A."/>
            <person name="Guzman J."/>
            <person name="Daniel R."/>
            <person name="Vilcinskas A."/>
        </authorList>
    </citation>
    <scope>NUCLEOTIDE SEQUENCE</scope>
    <source>
        <strain evidence="4">MP11Mi</strain>
    </source>
</reference>
<feature type="domain" description="PhoD-like phosphatase metallophosphatase" evidence="2">
    <location>
        <begin position="151"/>
        <end position="523"/>
    </location>
</feature>
<name>A0AA97CWZ5_9ACTN</name>
<dbReference type="InterPro" id="IPR052900">
    <property type="entry name" value="Phospholipid_Metab_Enz"/>
</dbReference>
<feature type="domain" description="Phospholipase D N-terminal" evidence="3">
    <location>
        <begin position="42"/>
        <end position="138"/>
    </location>
</feature>
<keyword evidence="1" id="KW-0732">Signal</keyword>
<feature type="signal peptide" evidence="1">
    <location>
        <begin position="1"/>
        <end position="34"/>
    </location>
</feature>
<dbReference type="RefSeq" id="WP_420039792.1">
    <property type="nucleotide sequence ID" value="NZ_CP128986.1"/>
</dbReference>
<dbReference type="EC" id="3.1.4.4" evidence="4"/>
<evidence type="ECO:0000259" key="2">
    <source>
        <dbReference type="Pfam" id="PF09423"/>
    </source>
</evidence>
<dbReference type="Gene3D" id="3.60.21.70">
    <property type="entry name" value="PhoD-like phosphatase"/>
    <property type="match status" value="1"/>
</dbReference>
<dbReference type="GO" id="GO:0004630">
    <property type="term" value="F:phospholipase D activity"/>
    <property type="evidence" value="ECO:0007669"/>
    <property type="project" value="UniProtKB-EC"/>
</dbReference>
<dbReference type="CDD" id="cd07389">
    <property type="entry name" value="MPP_PhoD"/>
    <property type="match status" value="1"/>
</dbReference>
<dbReference type="InterPro" id="IPR006311">
    <property type="entry name" value="TAT_signal"/>
</dbReference>
<dbReference type="InterPro" id="IPR032093">
    <property type="entry name" value="PhoD_N"/>
</dbReference>
<feature type="chain" id="PRO_5041638134" evidence="1">
    <location>
        <begin position="35"/>
        <end position="555"/>
    </location>
</feature>
<accession>A0AA97CWZ5</accession>